<proteinExistence type="inferred from homology"/>
<keyword evidence="7" id="KW-0449">Lipoprotein</keyword>
<dbReference type="SUPFAM" id="SSF50685">
    <property type="entry name" value="Barwin-like endoglucanases"/>
    <property type="match status" value="1"/>
</dbReference>
<dbReference type="InterPro" id="IPR007730">
    <property type="entry name" value="SPOR-like_dom"/>
</dbReference>
<dbReference type="PROSITE" id="PS51724">
    <property type="entry name" value="SPOR"/>
    <property type="match status" value="1"/>
</dbReference>
<dbReference type="InterPro" id="IPR036908">
    <property type="entry name" value="RlpA-like_sf"/>
</dbReference>
<dbReference type="GO" id="GO:0071555">
    <property type="term" value="P:cell wall organization"/>
    <property type="evidence" value="ECO:0007669"/>
    <property type="project" value="UniProtKB-KW"/>
</dbReference>
<dbReference type="CDD" id="cd22268">
    <property type="entry name" value="DPBB_RlpA-like"/>
    <property type="match status" value="1"/>
</dbReference>
<evidence type="ECO:0000259" key="6">
    <source>
        <dbReference type="PROSITE" id="PS51724"/>
    </source>
</evidence>
<evidence type="ECO:0000256" key="1">
    <source>
        <dbReference type="ARBA" id="ARBA00022729"/>
    </source>
</evidence>
<evidence type="ECO:0000313" key="7">
    <source>
        <dbReference type="EMBL" id="TCK06709.1"/>
    </source>
</evidence>
<dbReference type="EC" id="4.2.2.-" evidence="4"/>
<keyword evidence="1" id="KW-0732">Signal</keyword>
<evidence type="ECO:0000256" key="3">
    <source>
        <dbReference type="ARBA" id="ARBA00023316"/>
    </source>
</evidence>
<evidence type="ECO:0000256" key="4">
    <source>
        <dbReference type="HAMAP-Rule" id="MF_02071"/>
    </source>
</evidence>
<keyword evidence="8" id="KW-1185">Reference proteome</keyword>
<comment type="function">
    <text evidence="4">Lytic transglycosylase with a strong preference for naked glycan strands that lack stem peptides.</text>
</comment>
<dbReference type="GO" id="GO:0008932">
    <property type="term" value="F:lytic endotransglycosylase activity"/>
    <property type="evidence" value="ECO:0007669"/>
    <property type="project" value="UniProtKB-UniRule"/>
</dbReference>
<gene>
    <name evidence="4" type="primary">rlpA</name>
    <name evidence="7" type="ORF">CLV27_0519</name>
</gene>
<protein>
    <recommendedName>
        <fullName evidence="4">Probable endolytic peptidoglycan transglycosylase RlpA</fullName>
        <ecNumber evidence="4">4.2.2.-</ecNumber>
    </recommendedName>
</protein>
<dbReference type="HAMAP" id="MF_02071">
    <property type="entry name" value="RlpA"/>
    <property type="match status" value="1"/>
</dbReference>
<organism evidence="7 8">
    <name type="scientific">Phorcysia thermohydrogeniphila</name>
    <dbReference type="NCBI Taxonomy" id="936138"/>
    <lineage>
        <taxon>Bacteria</taxon>
        <taxon>Pseudomonadati</taxon>
        <taxon>Aquificota</taxon>
        <taxon>Aquificia</taxon>
        <taxon>Desulfurobacteriales</taxon>
        <taxon>Desulfurobacteriaceae</taxon>
        <taxon>Phorcysia</taxon>
    </lineage>
</organism>
<evidence type="ECO:0000256" key="5">
    <source>
        <dbReference type="RuleBase" id="RU003495"/>
    </source>
</evidence>
<dbReference type="InterPro" id="IPR034718">
    <property type="entry name" value="RlpA"/>
</dbReference>
<dbReference type="Gene3D" id="3.30.70.1070">
    <property type="entry name" value="Sporulation related repeat"/>
    <property type="match status" value="1"/>
</dbReference>
<dbReference type="NCBIfam" id="TIGR00413">
    <property type="entry name" value="rlpA"/>
    <property type="match status" value="1"/>
</dbReference>
<dbReference type="GO" id="GO:0000270">
    <property type="term" value="P:peptidoglycan metabolic process"/>
    <property type="evidence" value="ECO:0007669"/>
    <property type="project" value="UniProtKB-UniRule"/>
</dbReference>
<keyword evidence="2 4" id="KW-0456">Lyase</keyword>
<reference evidence="7 8" key="1">
    <citation type="submission" date="2019-03" db="EMBL/GenBank/DDBJ databases">
        <title>Genomic Encyclopedia of Archaeal and Bacterial Type Strains, Phase II (KMG-II): from individual species to whole genera.</title>
        <authorList>
            <person name="Goeker M."/>
        </authorList>
    </citation>
    <scope>NUCLEOTIDE SEQUENCE [LARGE SCALE GENOMIC DNA]</scope>
    <source>
        <strain evidence="7 8">DSM 24425</strain>
    </source>
</reference>
<sequence>MLLLLSFTLQSCGKKVLVFEPKKCSYTYRVKGKTYCVRRSSTGYVEVGIASWYGPGFHGKRTASGEFYNMYKLTAAHKTLPLGTYVRVINLENGKSVVVKINDRGPFVPGRIIDLSYAAAKRIGMLSKGTARVKIIALGRRVDHRYRQENYEKGRFYVQVGAFKNKLNAYRFKHKLLRKYGIKAKVVKLEGYYRVLAGPIFTYSAAEAYRKKLKRLGLRGSFIIRY</sequence>
<dbReference type="Pfam" id="PF05036">
    <property type="entry name" value="SPOR"/>
    <property type="match status" value="1"/>
</dbReference>
<dbReference type="Gene3D" id="2.40.40.10">
    <property type="entry name" value="RlpA-like domain"/>
    <property type="match status" value="1"/>
</dbReference>
<name>A0A4R1GKU9_9BACT</name>
<dbReference type="InterPro" id="IPR036680">
    <property type="entry name" value="SPOR-like_sf"/>
</dbReference>
<dbReference type="InterPro" id="IPR012997">
    <property type="entry name" value="RplA"/>
</dbReference>
<dbReference type="AlphaFoldDB" id="A0A4R1GKU9"/>
<dbReference type="PANTHER" id="PTHR34183">
    <property type="entry name" value="ENDOLYTIC PEPTIDOGLYCAN TRANSGLYCOSYLASE RLPA"/>
    <property type="match status" value="1"/>
</dbReference>
<comment type="similarity">
    <text evidence="4 5">Belongs to the RlpA family.</text>
</comment>
<keyword evidence="3 4" id="KW-0961">Cell wall biogenesis/degradation</keyword>
<comment type="caution">
    <text evidence="7">The sequence shown here is derived from an EMBL/GenBank/DDBJ whole genome shotgun (WGS) entry which is preliminary data.</text>
</comment>
<dbReference type="SUPFAM" id="SSF110997">
    <property type="entry name" value="Sporulation related repeat"/>
    <property type="match status" value="1"/>
</dbReference>
<dbReference type="Proteomes" id="UP000295777">
    <property type="component" value="Unassembled WGS sequence"/>
</dbReference>
<dbReference type="GO" id="GO:0042834">
    <property type="term" value="F:peptidoglycan binding"/>
    <property type="evidence" value="ECO:0007669"/>
    <property type="project" value="InterPro"/>
</dbReference>
<dbReference type="PANTHER" id="PTHR34183:SF1">
    <property type="entry name" value="ENDOLYTIC PEPTIDOGLYCAN TRANSGLYCOSYLASE RLPA"/>
    <property type="match status" value="1"/>
</dbReference>
<evidence type="ECO:0000256" key="2">
    <source>
        <dbReference type="ARBA" id="ARBA00023239"/>
    </source>
</evidence>
<dbReference type="InterPro" id="IPR009009">
    <property type="entry name" value="RlpA-like_DPBB"/>
</dbReference>
<accession>A0A4R1GKU9</accession>
<feature type="domain" description="SPOR" evidence="6">
    <location>
        <begin position="150"/>
        <end position="226"/>
    </location>
</feature>
<evidence type="ECO:0000313" key="8">
    <source>
        <dbReference type="Proteomes" id="UP000295777"/>
    </source>
</evidence>
<dbReference type="EMBL" id="SMFV01000001">
    <property type="protein sequence ID" value="TCK06709.1"/>
    <property type="molecule type" value="Genomic_DNA"/>
</dbReference>
<dbReference type="Pfam" id="PF03330">
    <property type="entry name" value="DPBB_1"/>
    <property type="match status" value="1"/>
</dbReference>